<evidence type="ECO:0000313" key="2">
    <source>
        <dbReference type="EMBL" id="CAH3154099.1"/>
    </source>
</evidence>
<gene>
    <name evidence="1" type="ORF">PMEA_00027577</name>
    <name evidence="2" type="ORF">PMEA_00027582</name>
</gene>
<dbReference type="EMBL" id="CALNXJ010000055">
    <property type="protein sequence ID" value="CAH3154091.1"/>
    <property type="molecule type" value="Genomic_DNA"/>
</dbReference>
<proteinExistence type="predicted"/>
<comment type="caution">
    <text evidence="1">The sequence shown here is derived from an EMBL/GenBank/DDBJ whole genome shotgun (WGS) entry which is preliminary data.</text>
</comment>
<keyword evidence="3" id="KW-1185">Reference proteome</keyword>
<evidence type="ECO:0000313" key="1">
    <source>
        <dbReference type="EMBL" id="CAH3154091.1"/>
    </source>
</evidence>
<reference evidence="1 3" key="1">
    <citation type="submission" date="2022-05" db="EMBL/GenBank/DDBJ databases">
        <authorList>
            <consortium name="Genoscope - CEA"/>
            <person name="William W."/>
        </authorList>
    </citation>
    <scope>NUCLEOTIDE SEQUENCE [LARGE SCALE GENOMIC DNA]</scope>
</reference>
<protein>
    <recommendedName>
        <fullName evidence="4">Endonuclease/exonuclease/phosphatase domain-containing protein</fullName>
    </recommendedName>
</protein>
<organism evidence="1 3">
    <name type="scientific">Pocillopora meandrina</name>
    <dbReference type="NCBI Taxonomy" id="46732"/>
    <lineage>
        <taxon>Eukaryota</taxon>
        <taxon>Metazoa</taxon>
        <taxon>Cnidaria</taxon>
        <taxon>Anthozoa</taxon>
        <taxon>Hexacorallia</taxon>
        <taxon>Scleractinia</taxon>
        <taxon>Astrocoeniina</taxon>
        <taxon>Pocilloporidae</taxon>
        <taxon>Pocillopora</taxon>
    </lineage>
</organism>
<evidence type="ECO:0000313" key="3">
    <source>
        <dbReference type="Proteomes" id="UP001159428"/>
    </source>
</evidence>
<sequence length="98" mass="11283">MESGVLMDFPINKPTRVTDNSESLIDVVMTTNENLVAFSDVLMSTISDHNLVNITLKPKKPRIKHSYVTIRSYRNYKVDNFLHDLSLTPFHIISLFDE</sequence>
<dbReference type="AlphaFoldDB" id="A0AAU9XRV3"/>
<dbReference type="Proteomes" id="UP001159428">
    <property type="component" value="Unassembled WGS sequence"/>
</dbReference>
<dbReference type="EMBL" id="CALNXJ010000055">
    <property type="protein sequence ID" value="CAH3154099.1"/>
    <property type="molecule type" value="Genomic_DNA"/>
</dbReference>
<name>A0AAU9XRV3_9CNID</name>
<feature type="non-terminal residue" evidence="1">
    <location>
        <position position="98"/>
    </location>
</feature>
<evidence type="ECO:0008006" key="4">
    <source>
        <dbReference type="Google" id="ProtNLM"/>
    </source>
</evidence>
<accession>A0AAU9XRV3</accession>